<dbReference type="Pfam" id="PF03279">
    <property type="entry name" value="Lip_A_acyltrans"/>
    <property type="match status" value="1"/>
</dbReference>
<gene>
    <name evidence="7" type="ORF">BWK73_40740</name>
</gene>
<organism evidence="7 8">
    <name type="scientific">Thiothrix lacustris</name>
    <dbReference type="NCBI Taxonomy" id="525917"/>
    <lineage>
        <taxon>Bacteria</taxon>
        <taxon>Pseudomonadati</taxon>
        <taxon>Pseudomonadota</taxon>
        <taxon>Gammaproteobacteria</taxon>
        <taxon>Thiotrichales</taxon>
        <taxon>Thiotrichaceae</taxon>
        <taxon>Thiothrix</taxon>
    </lineage>
</organism>
<protein>
    <submittedName>
        <fullName evidence="7">Lipid A biosynthesis acyltransferase</fullName>
    </submittedName>
</protein>
<accession>A0A1Y1QD93</accession>
<keyword evidence="3" id="KW-0997">Cell inner membrane</keyword>
<dbReference type="GO" id="GO:0005886">
    <property type="term" value="C:plasma membrane"/>
    <property type="evidence" value="ECO:0007669"/>
    <property type="project" value="UniProtKB-SubCell"/>
</dbReference>
<dbReference type="GO" id="GO:0009247">
    <property type="term" value="P:glycolipid biosynthetic process"/>
    <property type="evidence" value="ECO:0007669"/>
    <property type="project" value="UniProtKB-ARBA"/>
</dbReference>
<evidence type="ECO:0000256" key="5">
    <source>
        <dbReference type="ARBA" id="ARBA00023136"/>
    </source>
</evidence>
<dbReference type="GO" id="GO:0016746">
    <property type="term" value="F:acyltransferase activity"/>
    <property type="evidence" value="ECO:0007669"/>
    <property type="project" value="UniProtKB-KW"/>
</dbReference>
<dbReference type="Proteomes" id="UP000192491">
    <property type="component" value="Unassembled WGS sequence"/>
</dbReference>
<sequence length="298" mass="34014">MRWRADDFSLRYNLLFPAYAQLPPRLGYALAGQQAGLFRRKRAEEEAVIRTEMQGAFPAATEVQLAGWLNDYYRMVEQEALDTWYLQHQPIQHLVELQGFEAVAQARRQGKRVLLTGGHFGRFWMAGAAMRAQGFTTGTITRDGGNTNQHGLHPAEYRYRLFKLQRLQQALGGAFLVEGDELRPLYRALNDHLIALIFDVPYTEAHKGRVTVNFISGTIDLPAGIYRIAKKTKAVIAPFFMRDWGEGRVVAEFSALLDPNDYNEATLMGLLAQQLEQRIRESPGHWWLWPALPLLRSK</sequence>
<comment type="caution">
    <text evidence="7">The sequence shown here is derived from an EMBL/GenBank/DDBJ whole genome shotgun (WGS) entry which is preliminary data.</text>
</comment>
<name>A0A1Y1QD93_9GAMM</name>
<dbReference type="EMBL" id="MTEJ01000433">
    <property type="protein sequence ID" value="OQX03075.1"/>
    <property type="molecule type" value="Genomic_DNA"/>
</dbReference>
<keyword evidence="6 7" id="KW-0012">Acyltransferase</keyword>
<keyword evidence="2" id="KW-1003">Cell membrane</keyword>
<dbReference type="InterPro" id="IPR004960">
    <property type="entry name" value="LipA_acyltrans"/>
</dbReference>
<evidence type="ECO:0000256" key="2">
    <source>
        <dbReference type="ARBA" id="ARBA00022475"/>
    </source>
</evidence>
<dbReference type="AlphaFoldDB" id="A0A1Y1QD93"/>
<reference evidence="7 8" key="1">
    <citation type="submission" date="2017-01" db="EMBL/GenBank/DDBJ databases">
        <title>Novel large sulfur bacteria in the metagenomes of groundwater-fed chemosynthetic microbial mats in the Lake Huron basin.</title>
        <authorList>
            <person name="Sharrar A.M."/>
            <person name="Flood B.E."/>
            <person name="Bailey J.V."/>
            <person name="Jones D.S."/>
            <person name="Biddanda B."/>
            <person name="Ruberg S.A."/>
            <person name="Marcus D.N."/>
            <person name="Dick G.J."/>
        </authorList>
    </citation>
    <scope>NUCLEOTIDE SEQUENCE [LARGE SCALE GENOMIC DNA]</scope>
    <source>
        <strain evidence="7">A8</strain>
    </source>
</reference>
<keyword evidence="4 7" id="KW-0808">Transferase</keyword>
<keyword evidence="5" id="KW-0472">Membrane</keyword>
<dbReference type="PANTHER" id="PTHR30606:SF10">
    <property type="entry name" value="PHOSPHATIDYLINOSITOL MANNOSIDE ACYLTRANSFERASE"/>
    <property type="match status" value="1"/>
</dbReference>
<proteinExistence type="predicted"/>
<dbReference type="PANTHER" id="PTHR30606">
    <property type="entry name" value="LIPID A BIOSYNTHESIS LAUROYL ACYLTRANSFERASE"/>
    <property type="match status" value="1"/>
</dbReference>
<comment type="subcellular location">
    <subcellularLocation>
        <location evidence="1">Cell inner membrane</location>
    </subcellularLocation>
</comment>
<evidence type="ECO:0000256" key="1">
    <source>
        <dbReference type="ARBA" id="ARBA00004533"/>
    </source>
</evidence>
<evidence type="ECO:0000256" key="3">
    <source>
        <dbReference type="ARBA" id="ARBA00022519"/>
    </source>
</evidence>
<evidence type="ECO:0000313" key="8">
    <source>
        <dbReference type="Proteomes" id="UP000192491"/>
    </source>
</evidence>
<evidence type="ECO:0000256" key="6">
    <source>
        <dbReference type="ARBA" id="ARBA00023315"/>
    </source>
</evidence>
<dbReference type="STRING" id="1123401.GCA_000621325_01716"/>
<evidence type="ECO:0000313" key="7">
    <source>
        <dbReference type="EMBL" id="OQX03075.1"/>
    </source>
</evidence>
<evidence type="ECO:0000256" key="4">
    <source>
        <dbReference type="ARBA" id="ARBA00022679"/>
    </source>
</evidence>